<dbReference type="InterPro" id="IPR011333">
    <property type="entry name" value="SKP1/BTB/POZ_sf"/>
</dbReference>
<dbReference type="AlphaFoldDB" id="A0AAW0GRI7"/>
<comment type="caution">
    <text evidence="2">The sequence shown here is derived from an EMBL/GenBank/DDBJ whole genome shotgun (WGS) entry which is preliminary data.</text>
</comment>
<feature type="region of interest" description="Disordered" evidence="1">
    <location>
        <begin position="1"/>
        <end position="84"/>
    </location>
</feature>
<name>A0AAW0GRI7_9APHY</name>
<organism evidence="2 3">
    <name type="scientific">Cerrena zonata</name>
    <dbReference type="NCBI Taxonomy" id="2478898"/>
    <lineage>
        <taxon>Eukaryota</taxon>
        <taxon>Fungi</taxon>
        <taxon>Dikarya</taxon>
        <taxon>Basidiomycota</taxon>
        <taxon>Agaricomycotina</taxon>
        <taxon>Agaricomycetes</taxon>
        <taxon>Polyporales</taxon>
        <taxon>Cerrenaceae</taxon>
        <taxon>Cerrena</taxon>
    </lineage>
</organism>
<feature type="compositionally biased region" description="Low complexity" evidence="1">
    <location>
        <begin position="1"/>
        <end position="24"/>
    </location>
</feature>
<feature type="compositionally biased region" description="Low complexity" evidence="1">
    <location>
        <begin position="63"/>
        <end position="74"/>
    </location>
</feature>
<feature type="compositionally biased region" description="Pro residues" evidence="1">
    <location>
        <begin position="145"/>
        <end position="154"/>
    </location>
</feature>
<dbReference type="Gene3D" id="3.30.710.10">
    <property type="entry name" value="Potassium Channel Kv1.1, Chain A"/>
    <property type="match status" value="1"/>
</dbReference>
<feature type="region of interest" description="Disordered" evidence="1">
    <location>
        <begin position="444"/>
        <end position="529"/>
    </location>
</feature>
<feature type="compositionally biased region" description="Low complexity" evidence="1">
    <location>
        <begin position="174"/>
        <end position="184"/>
    </location>
</feature>
<evidence type="ECO:0000313" key="3">
    <source>
        <dbReference type="Proteomes" id="UP001385951"/>
    </source>
</evidence>
<sequence length="529" mass="57499">MIPGHRSQSSTSSKRPSISSPIPSDRFVPLSPPRTKSPPPAAATSPPRSRSALGGSMARGWLSRNSSSASSNSAPYTPSKPIRISEPKLSSAFESFNMQRGGTLGSGAIVVRTPQEALAGTNVSMYETEHTVQTASRSEDRYEPPMSPPLPPIPDFGDNEEEEAEVREVEQAIPSRSSTPSRPTRAPPPVPLEDNARTSPPLVARRSSLKASATNSEYFPPVPALPANIPPSPPQPPFESILLSPMPTGAVDPTKVLVTLETCTTTYRTTLQTLISRPSYLSTYLKSLLVSQDRDDDDERSMRDDDSAFNSIFHHHLTSSGLLPQTSGGVHIFLDRPSAPYAHILAYLRTPNSTPEHPATLPRPVQLTSSSNSRLDALLELRDEARYLDLDELYKLCTDEIRLRYSDSHRNNALGLHTRAMSNASSVSGRSLGTLRETVERVMETSELGEMPPKHARNRSKDSGLGSGSPRSNYAKSPSPRDSDPQSNDAWNSSPPVMANATALQQRLQLSAKSRNKPAPIPRAVGRWV</sequence>
<keyword evidence="3" id="KW-1185">Reference proteome</keyword>
<protein>
    <recommendedName>
        <fullName evidence="4">BTB domain-containing protein</fullName>
    </recommendedName>
</protein>
<feature type="compositionally biased region" description="Low complexity" evidence="1">
    <location>
        <begin position="42"/>
        <end position="53"/>
    </location>
</feature>
<feature type="region of interest" description="Disordered" evidence="1">
    <location>
        <begin position="129"/>
        <end position="201"/>
    </location>
</feature>
<feature type="compositionally biased region" description="Pro residues" evidence="1">
    <location>
        <begin position="30"/>
        <end position="41"/>
    </location>
</feature>
<evidence type="ECO:0000256" key="1">
    <source>
        <dbReference type="SAM" id="MobiDB-lite"/>
    </source>
</evidence>
<accession>A0AAW0GRI7</accession>
<gene>
    <name evidence="2" type="ORF">QCA50_000503</name>
</gene>
<dbReference type="Proteomes" id="UP001385951">
    <property type="component" value="Unassembled WGS sequence"/>
</dbReference>
<evidence type="ECO:0000313" key="2">
    <source>
        <dbReference type="EMBL" id="KAK7695865.1"/>
    </source>
</evidence>
<feature type="compositionally biased region" description="Polar residues" evidence="1">
    <location>
        <begin position="502"/>
        <end position="513"/>
    </location>
</feature>
<feature type="compositionally biased region" description="Polar residues" evidence="1">
    <location>
        <begin position="485"/>
        <end position="495"/>
    </location>
</feature>
<proteinExistence type="predicted"/>
<dbReference type="EMBL" id="JASBNA010000001">
    <property type="protein sequence ID" value="KAK7695865.1"/>
    <property type="molecule type" value="Genomic_DNA"/>
</dbReference>
<evidence type="ECO:0008006" key="4">
    <source>
        <dbReference type="Google" id="ProtNLM"/>
    </source>
</evidence>
<reference evidence="2 3" key="1">
    <citation type="submission" date="2022-09" db="EMBL/GenBank/DDBJ databases">
        <authorList>
            <person name="Palmer J.M."/>
        </authorList>
    </citation>
    <scope>NUCLEOTIDE SEQUENCE [LARGE SCALE GENOMIC DNA]</scope>
    <source>
        <strain evidence="2 3">DSM 7382</strain>
    </source>
</reference>
<dbReference type="SUPFAM" id="SSF54695">
    <property type="entry name" value="POZ domain"/>
    <property type="match status" value="1"/>
</dbReference>